<evidence type="ECO:0000313" key="4">
    <source>
        <dbReference type="EMBL" id="SFO71233.1"/>
    </source>
</evidence>
<keyword evidence="1" id="KW-0805">Transcription regulation</keyword>
<keyword evidence="2" id="KW-0804">Transcription</keyword>
<reference evidence="5" key="1">
    <citation type="submission" date="2016-10" db="EMBL/GenBank/DDBJ databases">
        <authorList>
            <person name="Varghese N."/>
            <person name="Submissions S."/>
        </authorList>
    </citation>
    <scope>NUCLEOTIDE SEQUENCE [LARGE SCALE GENOMIC DNA]</scope>
    <source>
        <strain evidence="5">DSM 44208</strain>
    </source>
</reference>
<evidence type="ECO:0000256" key="2">
    <source>
        <dbReference type="ARBA" id="ARBA00023163"/>
    </source>
</evidence>
<dbReference type="InterPro" id="IPR025996">
    <property type="entry name" value="MT1864/Rv1816-like_C"/>
</dbReference>
<protein>
    <submittedName>
        <fullName evidence="4">WHG domain-containing protein</fullName>
    </submittedName>
</protein>
<feature type="domain" description="HTH-type transcriptional regulator MT1864/Rv1816-like C-terminal" evidence="3">
    <location>
        <begin position="82"/>
        <end position="166"/>
    </location>
</feature>
<proteinExistence type="predicted"/>
<dbReference type="Proteomes" id="UP000198857">
    <property type="component" value="Unassembled WGS sequence"/>
</dbReference>
<dbReference type="SUPFAM" id="SSF46689">
    <property type="entry name" value="Homeodomain-like"/>
    <property type="match status" value="1"/>
</dbReference>
<dbReference type="AlphaFoldDB" id="A0A1I5JF93"/>
<gene>
    <name evidence="4" type="ORF">SAMN05660464_0688</name>
</gene>
<evidence type="ECO:0000313" key="5">
    <source>
        <dbReference type="Proteomes" id="UP000198857"/>
    </source>
</evidence>
<accession>A0A1I5JF93</accession>
<dbReference type="InterPro" id="IPR009057">
    <property type="entry name" value="Homeodomain-like_sf"/>
</dbReference>
<dbReference type="Pfam" id="PF13305">
    <property type="entry name" value="TetR_C_33"/>
    <property type="match status" value="1"/>
</dbReference>
<evidence type="ECO:0000256" key="1">
    <source>
        <dbReference type="ARBA" id="ARBA00023015"/>
    </source>
</evidence>
<keyword evidence="5" id="KW-1185">Reference proteome</keyword>
<evidence type="ECO:0000259" key="3">
    <source>
        <dbReference type="Pfam" id="PF13305"/>
    </source>
</evidence>
<dbReference type="InterPro" id="IPR036271">
    <property type="entry name" value="Tet_transcr_reg_TetR-rel_C_sf"/>
</dbReference>
<dbReference type="SUPFAM" id="SSF48498">
    <property type="entry name" value="Tetracyclin repressor-like, C-terminal domain"/>
    <property type="match status" value="1"/>
</dbReference>
<name>A0A1I5JF93_9ACTN</name>
<sequence>MPRRPDPAVRTLLVERAARMLADREPVTLRALVEGTGASTMAVYTHFGGMPGLWSAVRQEGFTRLAGRLAAVPRTADPVHDLVALGVAYARNALDAPELYRAMFDARADLADALAADATFDRLVDAVARARDEGRLSPATDPRALATQYWAAGHGLVSLVVQGVLPAGGLAPLATRTAVALLTAAGDEPDRCRASVERAWAAG</sequence>
<dbReference type="EMBL" id="FOWQ01000001">
    <property type="protein sequence ID" value="SFO71233.1"/>
    <property type="molecule type" value="Genomic_DNA"/>
</dbReference>
<organism evidence="4 5">
    <name type="scientific">Geodermatophilus dictyosporus</name>
    <dbReference type="NCBI Taxonomy" id="1523247"/>
    <lineage>
        <taxon>Bacteria</taxon>
        <taxon>Bacillati</taxon>
        <taxon>Actinomycetota</taxon>
        <taxon>Actinomycetes</taxon>
        <taxon>Geodermatophilales</taxon>
        <taxon>Geodermatophilaceae</taxon>
        <taxon>Geodermatophilus</taxon>
    </lineage>
</organism>
<dbReference type="Gene3D" id="1.10.357.10">
    <property type="entry name" value="Tetracycline Repressor, domain 2"/>
    <property type="match status" value="1"/>
</dbReference>
<dbReference type="STRING" id="1523247.SAMN05660464_0688"/>
<dbReference type="RefSeq" id="WP_169063702.1">
    <property type="nucleotide sequence ID" value="NZ_FOWQ01000001.1"/>
</dbReference>